<gene>
    <name evidence="3" type="ORF">CCHL11_09629</name>
</gene>
<dbReference type="Pfam" id="PF13374">
    <property type="entry name" value="TPR_10"/>
    <property type="match status" value="1"/>
</dbReference>
<dbReference type="Pfam" id="PF00931">
    <property type="entry name" value="NB-ARC"/>
    <property type="match status" value="1"/>
</dbReference>
<dbReference type="InterPro" id="IPR002182">
    <property type="entry name" value="NB-ARC"/>
</dbReference>
<dbReference type="InterPro" id="IPR011990">
    <property type="entry name" value="TPR-like_helical_dom_sf"/>
</dbReference>
<feature type="domain" description="NB-ARC" evidence="1">
    <location>
        <begin position="341"/>
        <end position="510"/>
    </location>
</feature>
<dbReference type="InterPro" id="IPR000845">
    <property type="entry name" value="Nucleoside_phosphorylase_d"/>
</dbReference>
<dbReference type="GO" id="GO:0043531">
    <property type="term" value="F:ADP binding"/>
    <property type="evidence" value="ECO:0007669"/>
    <property type="project" value="InterPro"/>
</dbReference>
<dbReference type="Gene3D" id="3.40.50.300">
    <property type="entry name" value="P-loop containing nucleotide triphosphate hydrolases"/>
    <property type="match status" value="1"/>
</dbReference>
<dbReference type="SUPFAM" id="SSF52540">
    <property type="entry name" value="P-loop containing nucleoside triphosphate hydrolases"/>
    <property type="match status" value="1"/>
</dbReference>
<dbReference type="SUPFAM" id="SSF53167">
    <property type="entry name" value="Purine and uridine phosphorylases"/>
    <property type="match status" value="1"/>
</dbReference>
<dbReference type="OrthoDB" id="5086500at2759"/>
<name>A0A1Q8S889_9PEZI</name>
<dbReference type="AlphaFoldDB" id="A0A1Q8S889"/>
<keyword evidence="4" id="KW-1185">Reference proteome</keyword>
<dbReference type="Pfam" id="PF13424">
    <property type="entry name" value="TPR_12"/>
    <property type="match status" value="2"/>
</dbReference>
<dbReference type="InterPro" id="IPR027417">
    <property type="entry name" value="P-loop_NTPase"/>
</dbReference>
<dbReference type="PANTHER" id="PTHR46082">
    <property type="entry name" value="ATP/GTP-BINDING PROTEIN-RELATED"/>
    <property type="match status" value="1"/>
</dbReference>
<evidence type="ECO:0000313" key="3">
    <source>
        <dbReference type="EMBL" id="OLN97674.1"/>
    </source>
</evidence>
<accession>A0A1Q8S889</accession>
<proteinExistence type="predicted"/>
<dbReference type="Gene3D" id="1.25.40.10">
    <property type="entry name" value="Tetratricopeptide repeat domain"/>
    <property type="match status" value="2"/>
</dbReference>
<sequence>MANPVAPSDFTVGWVCALPIELAAAIKIMDERFPNLDPHPTDSNSYSFGRVGAHNVVVACLPAGQMGTNSAATVASRMETSFPSLRFSLLVGIGGGVPNPNDGDIDIRLGDVVISQPVGRYGGVIQYDFGKTGASGRIARNGSLNAPPPVLLNALAKLRANEYLGETQIHTHLSKLSSLPNFVSPGPENDTLYQASSPHVGGTTCAKCCLGDVVDRYVRATTDPVLFYGNIASGNQVIKDGVTRDRYSQELEGVLCFEMEAAGLMNNFPCLVIRGICDYADAHKNKRWQPYAAATAAACAKELLYTIPPLASAASHGLKNGKVTHVIPLPQNKRFVEREETHEIMQMLFDQKCQKVALVGLGGVGKTQISLHIAYLAKEKRPEYSVFWVPVYSRASFEQAYTEIAKQLNISPTTEDEDLMTCVNRFLSSEKTGPWLLIVDNADDIDILFGGQDKQGGLMEYLPENDHGLTLFTSRSKDIALSVADDAFIELHAMKEEEATRLLEKSLHRKRLINNDALLATLLELLTYLPLAITQAAAYLNRNSHVSLEKYLKLLQGTEQTLVSIMSREFRDSTRYTASQNAIATTWLVSFDQIRRTDSYATQLLRFISRIEPKSIPQSILPRPGPDVDIEDAIGTLCSYAFLVQRDEDETFDMHSLVHMATRVWVRQQLLEDETAKNAIQQLHEVFPSDDHWNRAVWRQYLPHALRILRESTEFEKDEKFDLFLQVGRCLGRDGRLKEAVRSLEEAYELRKGFSVEDVSRLTSQHELARAYRADGRVKEAIELLKHVVKVKATTLDEGHLSRLASQHELARAYRADGRVKEAIELLEHVVKVEATTLDEGHLSRLASQHVLARAYQADGRVKEAIELLEHVVKVREMTLDEGHPSRLTSQHTLAMAYRADGRVKETIELLEHVAKVEATILDEGHPDRLASQHMLVVAYQTDGRAKEAVKIGD</sequence>
<dbReference type="InterPro" id="IPR053137">
    <property type="entry name" value="NLR-like"/>
</dbReference>
<evidence type="ECO:0000259" key="2">
    <source>
        <dbReference type="Pfam" id="PF01048"/>
    </source>
</evidence>
<dbReference type="Gene3D" id="3.40.50.1580">
    <property type="entry name" value="Nucleoside phosphorylase domain"/>
    <property type="match status" value="1"/>
</dbReference>
<reference evidence="3 4" key="1">
    <citation type="submission" date="2016-11" db="EMBL/GenBank/DDBJ databases">
        <title>Draft Genome Assembly of Colletotrichum chlorophyti a pathogen of herbaceous plants.</title>
        <authorList>
            <person name="Gan P."/>
            <person name="Narusaka M."/>
            <person name="Tsushima A."/>
            <person name="Narusaka Y."/>
            <person name="Takano Y."/>
            <person name="Shirasu K."/>
        </authorList>
    </citation>
    <scope>NUCLEOTIDE SEQUENCE [LARGE SCALE GENOMIC DNA]</scope>
    <source>
        <strain evidence="3 4">NTL11</strain>
    </source>
</reference>
<dbReference type="Proteomes" id="UP000186583">
    <property type="component" value="Unassembled WGS sequence"/>
</dbReference>
<organism evidence="3 4">
    <name type="scientific">Colletotrichum chlorophyti</name>
    <dbReference type="NCBI Taxonomy" id="708187"/>
    <lineage>
        <taxon>Eukaryota</taxon>
        <taxon>Fungi</taxon>
        <taxon>Dikarya</taxon>
        <taxon>Ascomycota</taxon>
        <taxon>Pezizomycotina</taxon>
        <taxon>Sordariomycetes</taxon>
        <taxon>Hypocreomycetidae</taxon>
        <taxon>Glomerellales</taxon>
        <taxon>Glomerellaceae</taxon>
        <taxon>Colletotrichum</taxon>
    </lineage>
</organism>
<dbReference type="InterPro" id="IPR035994">
    <property type="entry name" value="Nucleoside_phosphorylase_sf"/>
</dbReference>
<dbReference type="EMBL" id="MPGH01000007">
    <property type="protein sequence ID" value="OLN97674.1"/>
    <property type="molecule type" value="Genomic_DNA"/>
</dbReference>
<dbReference type="SUPFAM" id="SSF48452">
    <property type="entry name" value="TPR-like"/>
    <property type="match status" value="2"/>
</dbReference>
<dbReference type="STRING" id="708187.A0A1Q8S889"/>
<evidence type="ECO:0000313" key="4">
    <source>
        <dbReference type="Proteomes" id="UP000186583"/>
    </source>
</evidence>
<comment type="caution">
    <text evidence="3">The sequence shown here is derived from an EMBL/GenBank/DDBJ whole genome shotgun (WGS) entry which is preliminary data.</text>
</comment>
<protein>
    <submittedName>
        <fullName evidence="3">Kinesin light chain 6</fullName>
    </submittedName>
</protein>
<dbReference type="InterPro" id="IPR019734">
    <property type="entry name" value="TPR_rpt"/>
</dbReference>
<evidence type="ECO:0000259" key="1">
    <source>
        <dbReference type="Pfam" id="PF00931"/>
    </source>
</evidence>
<dbReference type="Pfam" id="PF01048">
    <property type="entry name" value="PNP_UDP_1"/>
    <property type="match status" value="1"/>
</dbReference>
<dbReference type="SMART" id="SM00028">
    <property type="entry name" value="TPR"/>
    <property type="match status" value="5"/>
</dbReference>
<feature type="domain" description="Nucleoside phosphorylase" evidence="2">
    <location>
        <begin position="12"/>
        <end position="302"/>
    </location>
</feature>
<dbReference type="GO" id="GO:0009116">
    <property type="term" value="P:nucleoside metabolic process"/>
    <property type="evidence" value="ECO:0007669"/>
    <property type="project" value="InterPro"/>
</dbReference>
<dbReference type="PANTHER" id="PTHR46082:SF11">
    <property type="entry name" value="AAA+ ATPASE DOMAIN-CONTAINING PROTEIN-RELATED"/>
    <property type="match status" value="1"/>
</dbReference>
<dbReference type="GO" id="GO:0003824">
    <property type="term" value="F:catalytic activity"/>
    <property type="evidence" value="ECO:0007669"/>
    <property type="project" value="InterPro"/>
</dbReference>